<dbReference type="AlphaFoldDB" id="A0A026W2R0"/>
<evidence type="ECO:0000313" key="5">
    <source>
        <dbReference type="Proteomes" id="UP000279307"/>
    </source>
</evidence>
<dbReference type="STRING" id="2015173.A0A026W2R0"/>
<accession>A0A026W2R0</accession>
<dbReference type="OMA" id="KHHSTQA"/>
<evidence type="ECO:0000313" key="2">
    <source>
        <dbReference type="EMBL" id="EZA49319.1"/>
    </source>
</evidence>
<keyword evidence="4" id="KW-1185">Reference proteome</keyword>
<feature type="compositionally biased region" description="Basic residues" evidence="1">
    <location>
        <begin position="17"/>
        <end position="28"/>
    </location>
</feature>
<protein>
    <submittedName>
        <fullName evidence="2">Uncharacterized protein</fullName>
    </submittedName>
</protein>
<evidence type="ECO:0000313" key="4">
    <source>
        <dbReference type="Proteomes" id="UP000053097"/>
    </source>
</evidence>
<reference evidence="3 5" key="2">
    <citation type="journal article" date="2018" name="Genome Res.">
        <title>The genomic architecture and molecular evolution of ant odorant receptors.</title>
        <authorList>
            <person name="McKenzie S.K."/>
            <person name="Kronauer D.J.C."/>
        </authorList>
    </citation>
    <scope>NUCLEOTIDE SEQUENCE [LARGE SCALE GENOMIC DNA]</scope>
    <source>
        <strain evidence="3">Clonal line C1</strain>
    </source>
</reference>
<dbReference type="Pfam" id="PF09495">
    <property type="entry name" value="DUF2462"/>
    <property type="match status" value="1"/>
</dbReference>
<dbReference type="OrthoDB" id="6261058at2759"/>
<sequence>MPQGKLKVKTKLPVSAKKAKANKPKKKGAAVQRRGNAPVQPKKTKFQETQKLKKMITKTVNTVVEDELRERALEGRKTLTKKDSASSQKK</sequence>
<evidence type="ECO:0000313" key="3">
    <source>
        <dbReference type="EMBL" id="RLU26439.1"/>
    </source>
</evidence>
<organism evidence="2 4">
    <name type="scientific">Ooceraea biroi</name>
    <name type="common">Clonal raider ant</name>
    <name type="synonym">Cerapachys biroi</name>
    <dbReference type="NCBI Taxonomy" id="2015173"/>
    <lineage>
        <taxon>Eukaryota</taxon>
        <taxon>Metazoa</taxon>
        <taxon>Ecdysozoa</taxon>
        <taxon>Arthropoda</taxon>
        <taxon>Hexapoda</taxon>
        <taxon>Insecta</taxon>
        <taxon>Pterygota</taxon>
        <taxon>Neoptera</taxon>
        <taxon>Endopterygota</taxon>
        <taxon>Hymenoptera</taxon>
        <taxon>Apocrita</taxon>
        <taxon>Aculeata</taxon>
        <taxon>Formicoidea</taxon>
        <taxon>Formicidae</taxon>
        <taxon>Dorylinae</taxon>
        <taxon>Ooceraea</taxon>
    </lineage>
</organism>
<proteinExistence type="predicted"/>
<feature type="compositionally biased region" description="Basic residues" evidence="1">
    <location>
        <begin position="1"/>
        <end position="10"/>
    </location>
</feature>
<dbReference type="Proteomes" id="UP000279307">
    <property type="component" value="Chromosome 1"/>
</dbReference>
<dbReference type="EMBL" id="KK107522">
    <property type="protein sequence ID" value="EZA49319.1"/>
    <property type="molecule type" value="Genomic_DNA"/>
</dbReference>
<dbReference type="Proteomes" id="UP000053097">
    <property type="component" value="Unassembled WGS sequence"/>
</dbReference>
<name>A0A026W2R0_OOCBI</name>
<dbReference type="EMBL" id="QOIP01000001">
    <property type="protein sequence ID" value="RLU26439.1"/>
    <property type="molecule type" value="Genomic_DNA"/>
</dbReference>
<evidence type="ECO:0000256" key="1">
    <source>
        <dbReference type="SAM" id="MobiDB-lite"/>
    </source>
</evidence>
<dbReference type="InterPro" id="IPR019034">
    <property type="entry name" value="UPF0390"/>
</dbReference>
<feature type="region of interest" description="Disordered" evidence="1">
    <location>
        <begin position="1"/>
        <end position="49"/>
    </location>
</feature>
<reference evidence="3" key="3">
    <citation type="submission" date="2018-07" db="EMBL/GenBank/DDBJ databases">
        <authorList>
            <person name="Mckenzie S.K."/>
            <person name="Kronauer D.J.C."/>
        </authorList>
    </citation>
    <scope>NUCLEOTIDE SEQUENCE</scope>
    <source>
        <strain evidence="3">Clonal line C1</strain>
    </source>
</reference>
<reference evidence="2 4" key="1">
    <citation type="journal article" date="2014" name="Curr. Biol.">
        <title>The genome of the clonal raider ant Cerapachys biroi.</title>
        <authorList>
            <person name="Oxley P.R."/>
            <person name="Ji L."/>
            <person name="Fetter-Pruneda I."/>
            <person name="McKenzie S.K."/>
            <person name="Li C."/>
            <person name="Hu H."/>
            <person name="Zhang G."/>
            <person name="Kronauer D.J."/>
        </authorList>
    </citation>
    <scope>NUCLEOTIDE SEQUENCE [LARGE SCALE GENOMIC DNA]</scope>
</reference>
<gene>
    <name evidence="3" type="ORF">DMN91_000233</name>
    <name evidence="2" type="ORF">X777_12349</name>
</gene>